<protein>
    <submittedName>
        <fullName evidence="2">YfhD family protein</fullName>
    </submittedName>
</protein>
<reference evidence="3" key="1">
    <citation type="journal article" date="2019" name="Int. J. Syst. Evol. Microbiol.">
        <title>The Global Catalogue of Microorganisms (GCM) 10K type strain sequencing project: providing services to taxonomists for standard genome sequencing and annotation.</title>
        <authorList>
            <consortium name="The Broad Institute Genomics Platform"/>
            <consortium name="The Broad Institute Genome Sequencing Center for Infectious Disease"/>
            <person name="Wu L."/>
            <person name="Ma J."/>
        </authorList>
    </citation>
    <scope>NUCLEOTIDE SEQUENCE [LARGE SCALE GENOMIC DNA]</scope>
    <source>
        <strain evidence="3">CGMCC 1.18578</strain>
    </source>
</reference>
<dbReference type="Pfam" id="PF14151">
    <property type="entry name" value="YfhD"/>
    <property type="match status" value="1"/>
</dbReference>
<gene>
    <name evidence="2" type="ORF">ACFPQ4_22020</name>
</gene>
<dbReference type="Proteomes" id="UP001596108">
    <property type="component" value="Unassembled WGS sequence"/>
</dbReference>
<feature type="compositionally biased region" description="Acidic residues" evidence="1">
    <location>
        <begin position="21"/>
        <end position="36"/>
    </location>
</feature>
<feature type="region of interest" description="Disordered" evidence="1">
    <location>
        <begin position="1"/>
        <end position="53"/>
    </location>
</feature>
<comment type="caution">
    <text evidence="2">The sequence shown here is derived from an EMBL/GenBank/DDBJ whole genome shotgun (WGS) entry which is preliminary data.</text>
</comment>
<evidence type="ECO:0000256" key="1">
    <source>
        <dbReference type="SAM" id="MobiDB-lite"/>
    </source>
</evidence>
<proteinExistence type="predicted"/>
<sequence>MSKRELSQGMTSSQLPIASDQDVEFADELADEEDQEAQERAAAANRRVLNEGV</sequence>
<organism evidence="2 3">
    <name type="scientific">Cohnella yongneupensis</name>
    <dbReference type="NCBI Taxonomy" id="425006"/>
    <lineage>
        <taxon>Bacteria</taxon>
        <taxon>Bacillati</taxon>
        <taxon>Bacillota</taxon>
        <taxon>Bacilli</taxon>
        <taxon>Bacillales</taxon>
        <taxon>Paenibacillaceae</taxon>
        <taxon>Cohnella</taxon>
    </lineage>
</organism>
<dbReference type="EMBL" id="JBHSNC010000057">
    <property type="protein sequence ID" value="MFC5532104.1"/>
    <property type="molecule type" value="Genomic_DNA"/>
</dbReference>
<dbReference type="RefSeq" id="WP_378114074.1">
    <property type="nucleotide sequence ID" value="NZ_JBHSNC010000057.1"/>
</dbReference>
<accession>A0ABW0R9S9</accession>
<keyword evidence="3" id="KW-1185">Reference proteome</keyword>
<evidence type="ECO:0000313" key="2">
    <source>
        <dbReference type="EMBL" id="MFC5532104.1"/>
    </source>
</evidence>
<evidence type="ECO:0000313" key="3">
    <source>
        <dbReference type="Proteomes" id="UP001596108"/>
    </source>
</evidence>
<name>A0ABW0R9S9_9BACL</name>
<dbReference type="InterPro" id="IPR025435">
    <property type="entry name" value="YfhD-like"/>
</dbReference>